<dbReference type="InParanoid" id="A0A1X2HRP8"/>
<feature type="coiled-coil region" evidence="1">
    <location>
        <begin position="14"/>
        <end position="41"/>
    </location>
</feature>
<dbReference type="Proteomes" id="UP000242180">
    <property type="component" value="Unassembled WGS sequence"/>
</dbReference>
<dbReference type="EMBL" id="MCGN01000002">
    <property type="protein sequence ID" value="ORZ01576.1"/>
    <property type="molecule type" value="Genomic_DNA"/>
</dbReference>
<proteinExistence type="predicted"/>
<gene>
    <name evidence="2" type="ORF">BCR43DRAFT_503105</name>
</gene>
<organism evidence="2 3">
    <name type="scientific">Syncephalastrum racemosum</name>
    <name type="common">Filamentous fungus</name>
    <dbReference type="NCBI Taxonomy" id="13706"/>
    <lineage>
        <taxon>Eukaryota</taxon>
        <taxon>Fungi</taxon>
        <taxon>Fungi incertae sedis</taxon>
        <taxon>Mucoromycota</taxon>
        <taxon>Mucoromycotina</taxon>
        <taxon>Mucoromycetes</taxon>
        <taxon>Mucorales</taxon>
        <taxon>Syncephalastraceae</taxon>
        <taxon>Syncephalastrum</taxon>
    </lineage>
</organism>
<accession>A0A1X2HRP8</accession>
<dbReference type="AlphaFoldDB" id="A0A1X2HRP8"/>
<reference evidence="2 3" key="1">
    <citation type="submission" date="2016-07" db="EMBL/GenBank/DDBJ databases">
        <title>Pervasive Adenine N6-methylation of Active Genes in Fungi.</title>
        <authorList>
            <consortium name="DOE Joint Genome Institute"/>
            <person name="Mondo S.J."/>
            <person name="Dannebaum R.O."/>
            <person name="Kuo R.C."/>
            <person name="Labutti K."/>
            <person name="Haridas S."/>
            <person name="Kuo A."/>
            <person name="Salamov A."/>
            <person name="Ahrendt S.R."/>
            <person name="Lipzen A."/>
            <person name="Sullivan W."/>
            <person name="Andreopoulos W.B."/>
            <person name="Clum A."/>
            <person name="Lindquist E."/>
            <person name="Daum C."/>
            <person name="Ramamoorthy G.K."/>
            <person name="Gryganskyi A."/>
            <person name="Culley D."/>
            <person name="Magnuson J.K."/>
            <person name="James T.Y."/>
            <person name="O'Malley M.A."/>
            <person name="Stajich J.E."/>
            <person name="Spatafora J.W."/>
            <person name="Visel A."/>
            <person name="Grigoriev I.V."/>
        </authorList>
    </citation>
    <scope>NUCLEOTIDE SEQUENCE [LARGE SCALE GENOMIC DNA]</scope>
    <source>
        <strain evidence="2 3">NRRL 2496</strain>
    </source>
</reference>
<sequence>MPLREKLLCAIEEVRFLAEKLAESERRAKAMQKECIQTRDQLGIFVVENEVLRRDLERIKLALHESESLRHQRKERFLFPFPNRSWDSDICRKTDTFPESRTTYYRTVPTSIKQLFKPRDPVYRNL</sequence>
<evidence type="ECO:0000313" key="3">
    <source>
        <dbReference type="Proteomes" id="UP000242180"/>
    </source>
</evidence>
<evidence type="ECO:0000313" key="2">
    <source>
        <dbReference type="EMBL" id="ORZ01576.1"/>
    </source>
</evidence>
<comment type="caution">
    <text evidence="2">The sequence shown here is derived from an EMBL/GenBank/DDBJ whole genome shotgun (WGS) entry which is preliminary data.</text>
</comment>
<name>A0A1X2HRP8_SYNRA</name>
<keyword evidence="3" id="KW-1185">Reference proteome</keyword>
<protein>
    <submittedName>
        <fullName evidence="2">Uncharacterized protein</fullName>
    </submittedName>
</protein>
<keyword evidence="1" id="KW-0175">Coiled coil</keyword>
<evidence type="ECO:0000256" key="1">
    <source>
        <dbReference type="SAM" id="Coils"/>
    </source>
</evidence>